<dbReference type="RefSeq" id="WP_063699676.1">
    <property type="nucleotide sequence ID" value="NZ_LUUB01000051.1"/>
</dbReference>
<keyword evidence="4 6" id="KW-1133">Transmembrane helix</keyword>
<keyword evidence="8" id="KW-1185">Reference proteome</keyword>
<feature type="transmembrane region" description="Helical" evidence="6">
    <location>
        <begin position="210"/>
        <end position="234"/>
    </location>
</feature>
<dbReference type="InterPro" id="IPR001851">
    <property type="entry name" value="ABC_transp_permease"/>
</dbReference>
<evidence type="ECO:0000256" key="1">
    <source>
        <dbReference type="ARBA" id="ARBA00004651"/>
    </source>
</evidence>
<reference evidence="7 8" key="1">
    <citation type="submission" date="2016-03" db="EMBL/GenBank/DDBJ databases">
        <title>Draft Genome Sequence of the Strain BR 10245 (Bradyrhizobium sp.) isolated from nodules of Centrolobium paraense.</title>
        <authorList>
            <person name="Simoes-Araujo J.L.Sr."/>
            <person name="Barauna A.C."/>
            <person name="Silva K."/>
            <person name="Zilli J.E."/>
        </authorList>
    </citation>
    <scope>NUCLEOTIDE SEQUENCE [LARGE SCALE GENOMIC DNA]</scope>
    <source>
        <strain evidence="7 8">BR 10245</strain>
    </source>
</reference>
<feature type="transmembrane region" description="Helical" evidence="6">
    <location>
        <begin position="12"/>
        <end position="29"/>
    </location>
</feature>
<evidence type="ECO:0000256" key="5">
    <source>
        <dbReference type="ARBA" id="ARBA00023136"/>
    </source>
</evidence>
<evidence type="ECO:0000313" key="8">
    <source>
        <dbReference type="Proteomes" id="UP000076959"/>
    </source>
</evidence>
<keyword evidence="3 6" id="KW-0812">Transmembrane</keyword>
<feature type="transmembrane region" description="Helical" evidence="6">
    <location>
        <begin position="115"/>
        <end position="134"/>
    </location>
</feature>
<feature type="transmembrane region" description="Helical" evidence="6">
    <location>
        <begin position="35"/>
        <end position="57"/>
    </location>
</feature>
<comment type="caution">
    <text evidence="7">The sequence shown here is derived from an EMBL/GenBank/DDBJ whole genome shotgun (WGS) entry which is preliminary data.</text>
</comment>
<evidence type="ECO:0000256" key="4">
    <source>
        <dbReference type="ARBA" id="ARBA00022989"/>
    </source>
</evidence>
<keyword evidence="5 6" id="KW-0472">Membrane</keyword>
<comment type="subcellular location">
    <subcellularLocation>
        <location evidence="1">Cell membrane</location>
        <topology evidence="1">Multi-pass membrane protein</topology>
    </subcellularLocation>
</comment>
<feature type="transmembrane region" description="Helical" evidence="6">
    <location>
        <begin position="161"/>
        <end position="180"/>
    </location>
</feature>
<protein>
    <recommendedName>
        <fullName evidence="9">Branched-chain amino acid ABC transporter permease</fullName>
    </recommendedName>
</protein>
<dbReference type="EMBL" id="LUUB01000051">
    <property type="protein sequence ID" value="OAF10700.1"/>
    <property type="molecule type" value="Genomic_DNA"/>
</dbReference>
<evidence type="ECO:0000313" key="7">
    <source>
        <dbReference type="EMBL" id="OAF10700.1"/>
    </source>
</evidence>
<dbReference type="OrthoDB" id="5448271at2"/>
<dbReference type="Proteomes" id="UP000076959">
    <property type="component" value="Unassembled WGS sequence"/>
</dbReference>
<feature type="transmembrane region" description="Helical" evidence="6">
    <location>
        <begin position="284"/>
        <end position="310"/>
    </location>
</feature>
<evidence type="ECO:0008006" key="9">
    <source>
        <dbReference type="Google" id="ProtNLM"/>
    </source>
</evidence>
<dbReference type="CDD" id="cd06581">
    <property type="entry name" value="TM_PBP1_LivM_like"/>
    <property type="match status" value="1"/>
</dbReference>
<feature type="transmembrane region" description="Helical" evidence="6">
    <location>
        <begin position="246"/>
        <end position="272"/>
    </location>
</feature>
<organism evidence="7 8">
    <name type="scientific">Bradyrhizobium centrolobii</name>
    <dbReference type="NCBI Taxonomy" id="1505087"/>
    <lineage>
        <taxon>Bacteria</taxon>
        <taxon>Pseudomonadati</taxon>
        <taxon>Pseudomonadota</taxon>
        <taxon>Alphaproteobacteria</taxon>
        <taxon>Hyphomicrobiales</taxon>
        <taxon>Nitrobacteraceae</taxon>
        <taxon>Bradyrhizobium</taxon>
    </lineage>
</organism>
<evidence type="ECO:0000256" key="6">
    <source>
        <dbReference type="SAM" id="Phobius"/>
    </source>
</evidence>
<dbReference type="GO" id="GO:0015658">
    <property type="term" value="F:branched-chain amino acid transmembrane transporter activity"/>
    <property type="evidence" value="ECO:0007669"/>
    <property type="project" value="InterPro"/>
</dbReference>
<dbReference type="PANTHER" id="PTHR30482">
    <property type="entry name" value="HIGH-AFFINITY BRANCHED-CHAIN AMINO ACID TRANSPORT SYSTEM PERMEASE"/>
    <property type="match status" value="1"/>
</dbReference>
<proteinExistence type="predicted"/>
<dbReference type="Pfam" id="PF02653">
    <property type="entry name" value="BPD_transp_2"/>
    <property type="match status" value="1"/>
</dbReference>
<dbReference type="InterPro" id="IPR043428">
    <property type="entry name" value="LivM-like"/>
</dbReference>
<dbReference type="AlphaFoldDB" id="A0A176YTM5"/>
<gene>
    <name evidence="7" type="ORF">AYJ54_10585</name>
</gene>
<dbReference type="GO" id="GO:0005886">
    <property type="term" value="C:plasma membrane"/>
    <property type="evidence" value="ECO:0007669"/>
    <property type="project" value="UniProtKB-SubCell"/>
</dbReference>
<evidence type="ECO:0000256" key="3">
    <source>
        <dbReference type="ARBA" id="ARBA00022692"/>
    </source>
</evidence>
<keyword evidence="2" id="KW-1003">Cell membrane</keyword>
<dbReference type="STRING" id="1505087.AYJ54_10585"/>
<dbReference type="PANTHER" id="PTHR30482:SF20">
    <property type="entry name" value="HIGH-AFFINITY BRANCHED-CHAIN AMINO ACID TRANSPORT SYSTEM PERMEASE PROTEIN LIVM"/>
    <property type="match status" value="1"/>
</dbReference>
<evidence type="ECO:0000256" key="2">
    <source>
        <dbReference type="ARBA" id="ARBA00022475"/>
    </source>
</evidence>
<sequence>MTADGSMLTMRTLAIVVIGAAILCGLILPRSLSLYYLQVADVTLINILLVLGLNFILGFGGQMSLAQCAFFGIGAYGFTLLQAAGLPVPVAAVGAIALSAMVGMALGWPTLRLKGHYLALCTLAFALIVERLLVNWEGLTNGANGITAIPGIGLAGENDKMLWVLLAIVACAYLLQVWIANGPLGLRIRALRDDPLAAQAIGVDISRLKIMLFVISAAYGGLAGICYVLLRGYISPDVFSWQSTFSYLAMAVVGGLGSSLGAVLGAILYTFVPELLRFMQEYYFAVFGVMVILVITFFPAGLSGLVLSAFRSLRRRGQSYARSDVTHHERAA</sequence>
<name>A0A176YTM5_9BRAD</name>
<accession>A0A176YTM5</accession>
<feature type="transmembrane region" description="Helical" evidence="6">
    <location>
        <begin position="90"/>
        <end position="108"/>
    </location>
</feature>